<organism evidence="3 4">
    <name type="scientific">Cephalotus follicularis</name>
    <name type="common">Albany pitcher plant</name>
    <dbReference type="NCBI Taxonomy" id="3775"/>
    <lineage>
        <taxon>Eukaryota</taxon>
        <taxon>Viridiplantae</taxon>
        <taxon>Streptophyta</taxon>
        <taxon>Embryophyta</taxon>
        <taxon>Tracheophyta</taxon>
        <taxon>Spermatophyta</taxon>
        <taxon>Magnoliopsida</taxon>
        <taxon>eudicotyledons</taxon>
        <taxon>Gunneridae</taxon>
        <taxon>Pentapetalae</taxon>
        <taxon>rosids</taxon>
        <taxon>fabids</taxon>
        <taxon>Oxalidales</taxon>
        <taxon>Cephalotaceae</taxon>
        <taxon>Cephalotus</taxon>
    </lineage>
</organism>
<feature type="non-terminal residue" evidence="3">
    <location>
        <position position="1"/>
    </location>
</feature>
<dbReference type="InterPro" id="IPR025558">
    <property type="entry name" value="DUF4283"/>
</dbReference>
<dbReference type="Proteomes" id="UP000187406">
    <property type="component" value="Unassembled WGS sequence"/>
</dbReference>
<dbReference type="PANTHER" id="PTHR31286:SF165">
    <property type="entry name" value="DUF4283 DOMAIN-CONTAINING PROTEIN"/>
    <property type="match status" value="1"/>
</dbReference>
<reference evidence="4" key="1">
    <citation type="submission" date="2016-04" db="EMBL/GenBank/DDBJ databases">
        <title>Cephalotus genome sequencing.</title>
        <authorList>
            <person name="Fukushima K."/>
            <person name="Hasebe M."/>
            <person name="Fang X."/>
        </authorList>
    </citation>
    <scope>NUCLEOTIDE SEQUENCE [LARGE SCALE GENOMIC DNA]</scope>
    <source>
        <strain evidence="4">cv. St1</strain>
    </source>
</reference>
<dbReference type="Pfam" id="PF14111">
    <property type="entry name" value="DUF4283"/>
    <property type="match status" value="1"/>
</dbReference>
<evidence type="ECO:0000256" key="1">
    <source>
        <dbReference type="SAM" id="MobiDB-lite"/>
    </source>
</evidence>
<sequence>SLTFLEPLMVDGSPRAKPPPEVAATGAKEWEHSLAIFLIGKRLPGRNVREILERKWGQVGHFSFHIVDNGVFLAKFESSLARDWVLNNGPWDVWGYHLVIRMWTKDMSLSLGECKSIPVWVKMKGIPVQYWNKAGLSYIASVLGKPLHMDANTTNKRVLTFARVCIEMAASSLFPDNITLELEDGSTISIGVEYPWRPTACSLCKVFDHSNRTCHRAVRREWIPRPVLMAQKKPDDAEGWITVQRKGHKKGPSFPPSEEEVTGRPEGDTKLPKTPVKQQPLTTDKDSSPYGSADEAIRLEAVVTSNQPSNENRKLLKGSSSGSRKRKKKGQAGQGGAWNVRGFNDPSKHSEVRHFVCSNNISLIGILESRVKAHNLENVVRCFNKNWMYTSNHGVSLSGRILIAWNPSVLCFVPTLVNEQAIHGHVILSNNQCVHISFVYGLCDREARRALWNDLIQCANLFRSDPWVVLGDFNVTRFVAEHNTSAIVTKAMREFNEAIQSAELEDLRGTGFIHTWSNMRVGAGAITKKLDRALGKWQWFNLLGDSLAHFLPPGISDHSPITIQMRDRNPCKGRPFKFLNFWTKTDMFLRVVSQEWDRKQFGSPLVVVQKKLKCLKTHLR</sequence>
<feature type="region of interest" description="Disordered" evidence="1">
    <location>
        <begin position="245"/>
        <end position="343"/>
    </location>
</feature>
<dbReference type="InParanoid" id="A0A1Q3DJW4"/>
<comment type="caution">
    <text evidence="3">The sequence shown here is derived from an EMBL/GenBank/DDBJ whole genome shotgun (WGS) entry which is preliminary data.</text>
</comment>
<dbReference type="InterPro" id="IPR036691">
    <property type="entry name" value="Endo/exonu/phosph_ase_sf"/>
</dbReference>
<feature type="domain" description="DUF4283" evidence="2">
    <location>
        <begin position="27"/>
        <end position="108"/>
    </location>
</feature>
<dbReference type="PANTHER" id="PTHR31286">
    <property type="entry name" value="GLYCINE-RICH CELL WALL STRUCTURAL PROTEIN 1.8-LIKE"/>
    <property type="match status" value="1"/>
</dbReference>
<feature type="compositionally biased region" description="Basic and acidic residues" evidence="1">
    <location>
        <begin position="261"/>
        <end position="271"/>
    </location>
</feature>
<dbReference type="InterPro" id="IPR040256">
    <property type="entry name" value="At4g02000-like"/>
</dbReference>
<dbReference type="EMBL" id="BDDD01011085">
    <property type="protein sequence ID" value="GAV92695.1"/>
    <property type="molecule type" value="Genomic_DNA"/>
</dbReference>
<gene>
    <name evidence="3" type="ORF">CFOL_v3_36073</name>
</gene>
<proteinExistence type="predicted"/>
<evidence type="ECO:0000259" key="2">
    <source>
        <dbReference type="Pfam" id="PF14111"/>
    </source>
</evidence>
<keyword evidence="4" id="KW-1185">Reference proteome</keyword>
<evidence type="ECO:0000313" key="4">
    <source>
        <dbReference type="Proteomes" id="UP000187406"/>
    </source>
</evidence>
<feature type="non-terminal residue" evidence="3">
    <location>
        <position position="620"/>
    </location>
</feature>
<evidence type="ECO:0000313" key="3">
    <source>
        <dbReference type="EMBL" id="GAV92695.1"/>
    </source>
</evidence>
<name>A0A1Q3DJW4_CEPFO</name>
<dbReference type="SUPFAM" id="SSF56219">
    <property type="entry name" value="DNase I-like"/>
    <property type="match status" value="1"/>
</dbReference>
<accession>A0A1Q3DJW4</accession>
<protein>
    <submittedName>
        <fullName evidence="3">Exo_endo_phos domain-containing protein/DUF4283 domain-containing protein</fullName>
    </submittedName>
</protein>
<dbReference type="Gene3D" id="3.60.10.10">
    <property type="entry name" value="Endonuclease/exonuclease/phosphatase"/>
    <property type="match status" value="1"/>
</dbReference>
<dbReference type="AlphaFoldDB" id="A0A1Q3DJW4"/>